<evidence type="ECO:0000256" key="3">
    <source>
        <dbReference type="ARBA" id="ARBA00023306"/>
    </source>
</evidence>
<gene>
    <name evidence="4" type="ORF">SEVIR_1G103200v2</name>
</gene>
<dbReference type="SUPFAM" id="SSF47954">
    <property type="entry name" value="Cyclin-like"/>
    <property type="match status" value="1"/>
</dbReference>
<dbReference type="Gene3D" id="1.10.472.10">
    <property type="entry name" value="Cyclin-like"/>
    <property type="match status" value="1"/>
</dbReference>
<keyword evidence="5" id="KW-1185">Reference proteome</keyword>
<dbReference type="GO" id="GO:0051301">
    <property type="term" value="P:cell division"/>
    <property type="evidence" value="ECO:0007669"/>
    <property type="project" value="UniProtKB-KW"/>
</dbReference>
<dbReference type="Gramene" id="TKW38269">
    <property type="protein sequence ID" value="TKW38269"/>
    <property type="gene ID" value="SEVIR_1G103200v2"/>
</dbReference>
<dbReference type="PANTHER" id="PTHR15615">
    <property type="match status" value="1"/>
</dbReference>
<keyword evidence="2" id="KW-0132">Cell division</keyword>
<evidence type="ECO:0000313" key="4">
    <source>
        <dbReference type="EMBL" id="TKW38269.1"/>
    </source>
</evidence>
<accession>A0A4U6WBE6</accession>
<dbReference type="GO" id="GO:0019901">
    <property type="term" value="F:protein kinase binding"/>
    <property type="evidence" value="ECO:0007669"/>
    <property type="project" value="InterPro"/>
</dbReference>
<dbReference type="AlphaFoldDB" id="A0A4U6WBE6"/>
<dbReference type="EMBL" id="CM016552">
    <property type="protein sequence ID" value="TKW38269.1"/>
    <property type="molecule type" value="Genomic_DNA"/>
</dbReference>
<proteinExistence type="inferred from homology"/>
<comment type="similarity">
    <text evidence="1">Belongs to the cyclin family. Cyclin U/P subfamily.</text>
</comment>
<evidence type="ECO:0008006" key="6">
    <source>
        <dbReference type="Google" id="ProtNLM"/>
    </source>
</evidence>
<dbReference type="InterPro" id="IPR036915">
    <property type="entry name" value="Cyclin-like_sf"/>
</dbReference>
<name>A0A4U6WBE6_SETVI</name>
<sequence>MEPRKCGARVPRAVAVLAGLLERAAERGDAEGAPPASLSAFRGKALPAIPVRRYAERIYRYAGCSPACFVVSYVYLDRLAQQRTLVDGEGEEEEEEMAAAAVVGVVDSYSVHRLLITAVLVAAKFMDDMHYNNAYFARVGGVEVAEMNGLELELLFALRFRLNVTPDTFARYCAALEAHMLVPPPPPPAAAAAAPVADSGEDQEAERCRRDHRAALLLVTKTKDAAVTAAVHGGQVGIGISRAAAGSSVPPIAVPRAAVEMVAR</sequence>
<dbReference type="Pfam" id="PF08613">
    <property type="entry name" value="Cyclin"/>
    <property type="match status" value="1"/>
</dbReference>
<evidence type="ECO:0000256" key="2">
    <source>
        <dbReference type="ARBA" id="ARBA00022618"/>
    </source>
</evidence>
<protein>
    <recommendedName>
        <fullName evidence="6">Cyclin</fullName>
    </recommendedName>
</protein>
<keyword evidence="3" id="KW-0131">Cell cycle</keyword>
<organism evidence="4 5">
    <name type="scientific">Setaria viridis</name>
    <name type="common">Green bristlegrass</name>
    <name type="synonym">Setaria italica subsp. viridis</name>
    <dbReference type="NCBI Taxonomy" id="4556"/>
    <lineage>
        <taxon>Eukaryota</taxon>
        <taxon>Viridiplantae</taxon>
        <taxon>Streptophyta</taxon>
        <taxon>Embryophyta</taxon>
        <taxon>Tracheophyta</taxon>
        <taxon>Spermatophyta</taxon>
        <taxon>Magnoliopsida</taxon>
        <taxon>Liliopsida</taxon>
        <taxon>Poales</taxon>
        <taxon>Poaceae</taxon>
        <taxon>PACMAD clade</taxon>
        <taxon>Panicoideae</taxon>
        <taxon>Panicodae</taxon>
        <taxon>Paniceae</taxon>
        <taxon>Cenchrinae</taxon>
        <taxon>Setaria</taxon>
    </lineage>
</organism>
<reference evidence="4" key="1">
    <citation type="submission" date="2019-03" db="EMBL/GenBank/DDBJ databases">
        <title>WGS assembly of Setaria viridis.</title>
        <authorList>
            <person name="Huang P."/>
            <person name="Jenkins J."/>
            <person name="Grimwood J."/>
            <person name="Barry K."/>
            <person name="Healey A."/>
            <person name="Mamidi S."/>
            <person name="Sreedasyam A."/>
            <person name="Shu S."/>
            <person name="Feldman M."/>
            <person name="Wu J."/>
            <person name="Yu Y."/>
            <person name="Chen C."/>
            <person name="Johnson J."/>
            <person name="Rokhsar D."/>
            <person name="Baxter I."/>
            <person name="Schmutz J."/>
            <person name="Brutnell T."/>
            <person name="Kellogg E."/>
        </authorList>
    </citation>
    <scope>NUCLEOTIDE SEQUENCE [LARGE SCALE GENOMIC DNA]</scope>
</reference>
<dbReference type="InterPro" id="IPR013922">
    <property type="entry name" value="Cyclin_PHO80-like"/>
</dbReference>
<dbReference type="OMA" id="CFNEDEC"/>
<evidence type="ECO:0000256" key="1">
    <source>
        <dbReference type="ARBA" id="ARBA00007215"/>
    </source>
</evidence>
<dbReference type="Proteomes" id="UP000298652">
    <property type="component" value="Chromosome 1"/>
</dbReference>
<evidence type="ECO:0000313" key="5">
    <source>
        <dbReference type="Proteomes" id="UP000298652"/>
    </source>
</evidence>
<dbReference type="PANTHER" id="PTHR15615:SF68">
    <property type="entry name" value="OS02G0125400 PROTEIN"/>
    <property type="match status" value="1"/>
</dbReference>